<feature type="domain" description="F-box" evidence="2">
    <location>
        <begin position="7"/>
        <end position="47"/>
    </location>
</feature>
<comment type="caution">
    <text evidence="3">The sequence shown here is derived from an EMBL/GenBank/DDBJ whole genome shotgun (WGS) entry which is preliminary data.</text>
</comment>
<name>A0A3L6S539_PANMI</name>
<dbReference type="Pfam" id="PF12937">
    <property type="entry name" value="F-box-like"/>
    <property type="match status" value="1"/>
</dbReference>
<organism evidence="3 4">
    <name type="scientific">Panicum miliaceum</name>
    <name type="common">Proso millet</name>
    <name type="synonym">Broomcorn millet</name>
    <dbReference type="NCBI Taxonomy" id="4540"/>
    <lineage>
        <taxon>Eukaryota</taxon>
        <taxon>Viridiplantae</taxon>
        <taxon>Streptophyta</taxon>
        <taxon>Embryophyta</taxon>
        <taxon>Tracheophyta</taxon>
        <taxon>Spermatophyta</taxon>
        <taxon>Magnoliopsida</taxon>
        <taxon>Liliopsida</taxon>
        <taxon>Poales</taxon>
        <taxon>Poaceae</taxon>
        <taxon>PACMAD clade</taxon>
        <taxon>Panicoideae</taxon>
        <taxon>Panicodae</taxon>
        <taxon>Paniceae</taxon>
        <taxon>Panicinae</taxon>
        <taxon>Panicum</taxon>
        <taxon>Panicum sect. Panicum</taxon>
    </lineage>
</organism>
<proteinExistence type="predicted"/>
<gene>
    <name evidence="3" type="ORF">C2845_PM02G07530</name>
</gene>
<dbReference type="SMART" id="SM00256">
    <property type="entry name" value="FBOX"/>
    <property type="match status" value="1"/>
</dbReference>
<dbReference type="InterPro" id="IPR036047">
    <property type="entry name" value="F-box-like_dom_sf"/>
</dbReference>
<dbReference type="STRING" id="4540.A0A3L6S539"/>
<dbReference type="PANTHER" id="PTHR34591">
    <property type="entry name" value="OS03G0653100 PROTEIN-RELATED"/>
    <property type="match status" value="1"/>
</dbReference>
<dbReference type="InterPro" id="IPR001810">
    <property type="entry name" value="F-box_dom"/>
</dbReference>
<dbReference type="AlphaFoldDB" id="A0A3L6S539"/>
<accession>A0A3L6S539</accession>
<dbReference type="PANTHER" id="PTHR34591:SF13">
    <property type="entry name" value="OS03G0669900 PROTEIN"/>
    <property type="match status" value="1"/>
</dbReference>
<dbReference type="Proteomes" id="UP000275267">
    <property type="component" value="Unassembled WGS sequence"/>
</dbReference>
<protein>
    <recommendedName>
        <fullName evidence="2">F-box domain-containing protein</fullName>
    </recommendedName>
</protein>
<evidence type="ECO:0000259" key="2">
    <source>
        <dbReference type="SMART" id="SM00256"/>
    </source>
</evidence>
<dbReference type="Gene3D" id="1.20.1280.50">
    <property type="match status" value="1"/>
</dbReference>
<evidence type="ECO:0000313" key="4">
    <source>
        <dbReference type="Proteomes" id="UP000275267"/>
    </source>
</evidence>
<evidence type="ECO:0000313" key="3">
    <source>
        <dbReference type="EMBL" id="RLN16038.1"/>
    </source>
</evidence>
<reference evidence="4" key="1">
    <citation type="journal article" date="2019" name="Nat. Commun.">
        <title>The genome of broomcorn millet.</title>
        <authorList>
            <person name="Zou C."/>
            <person name="Miki D."/>
            <person name="Li D."/>
            <person name="Tang Q."/>
            <person name="Xiao L."/>
            <person name="Rajput S."/>
            <person name="Deng P."/>
            <person name="Jia W."/>
            <person name="Huang R."/>
            <person name="Zhang M."/>
            <person name="Sun Y."/>
            <person name="Hu J."/>
            <person name="Fu X."/>
            <person name="Schnable P.S."/>
            <person name="Li F."/>
            <person name="Zhang H."/>
            <person name="Feng B."/>
            <person name="Zhu X."/>
            <person name="Liu R."/>
            <person name="Schnable J.C."/>
            <person name="Zhu J.-K."/>
            <person name="Zhang H."/>
        </authorList>
    </citation>
    <scope>NUCLEOTIDE SEQUENCE [LARGE SCALE GENOMIC DNA]</scope>
</reference>
<dbReference type="SUPFAM" id="SSF81383">
    <property type="entry name" value="F-box domain"/>
    <property type="match status" value="1"/>
</dbReference>
<sequence length="311" mass="33336">MDLTELLPEDLLADVLRRLAPRWLATSRCVCRAWRATVDHCGLLRAVAGLLPRSVAGILLQLENTSSSFLSRPSAGPAVSVDLDCTFSSGDGSKVHDDSFEVRGHCNGLILLQDGAVSCVANPATRRWAHLPPRPPPPFAGPDYFYADGYLVFDPTVSPYYEVFSIPRVRRRYEPSLHGGKHAGRPGLRGGGGTSASLELSPWMDAAPDVVRRGCGASPDARGGTLEARPTQPPCTRPPHPQASLDAMRRGGPAPARRRAPRPPDAARRGHARSGAAVQARVVRGSEAGATSPRRRRRAAATVTEDKIGEE</sequence>
<feature type="region of interest" description="Disordered" evidence="1">
    <location>
        <begin position="211"/>
        <end position="311"/>
    </location>
</feature>
<feature type="region of interest" description="Disordered" evidence="1">
    <location>
        <begin position="177"/>
        <end position="199"/>
    </location>
</feature>
<keyword evidence="4" id="KW-1185">Reference proteome</keyword>
<feature type="compositionally biased region" description="Pro residues" evidence="1">
    <location>
        <begin position="231"/>
        <end position="241"/>
    </location>
</feature>
<evidence type="ECO:0000256" key="1">
    <source>
        <dbReference type="SAM" id="MobiDB-lite"/>
    </source>
</evidence>
<dbReference type="OrthoDB" id="695075at2759"/>
<dbReference type="EMBL" id="PQIB02000005">
    <property type="protein sequence ID" value="RLN16038.1"/>
    <property type="molecule type" value="Genomic_DNA"/>
</dbReference>